<reference evidence="5 6" key="1">
    <citation type="submission" date="2023-07" db="EMBL/GenBank/DDBJ databases">
        <authorList>
            <person name="Girao M."/>
            <person name="Carvalho M.F."/>
        </authorList>
    </citation>
    <scope>NUCLEOTIDE SEQUENCE [LARGE SCALE GENOMIC DNA]</scope>
    <source>
        <strain evidence="5 6">66/93</strain>
    </source>
</reference>
<keyword evidence="3" id="KW-0804">Transcription</keyword>
<dbReference type="InterPro" id="IPR036388">
    <property type="entry name" value="WH-like_DNA-bd_sf"/>
</dbReference>
<keyword evidence="2" id="KW-0238">DNA-binding</keyword>
<dbReference type="PANTHER" id="PTHR43132">
    <property type="entry name" value="ARSENICAL RESISTANCE OPERON REPRESSOR ARSR-RELATED"/>
    <property type="match status" value="1"/>
</dbReference>
<protein>
    <submittedName>
        <fullName evidence="5">Winged helix-turn-helix domain-containing protein</fullName>
    </submittedName>
</protein>
<evidence type="ECO:0000256" key="1">
    <source>
        <dbReference type="ARBA" id="ARBA00023015"/>
    </source>
</evidence>
<keyword evidence="1" id="KW-0805">Transcription regulation</keyword>
<evidence type="ECO:0000256" key="2">
    <source>
        <dbReference type="ARBA" id="ARBA00023125"/>
    </source>
</evidence>
<dbReference type="CDD" id="cd00090">
    <property type="entry name" value="HTH_ARSR"/>
    <property type="match status" value="1"/>
</dbReference>
<name>A0ABU7KLG9_9ACTN</name>
<comment type="caution">
    <text evidence="5">The sequence shown here is derived from an EMBL/GenBank/DDBJ whole genome shotgun (WGS) entry which is preliminary data.</text>
</comment>
<sequence length="329" mass="35929">MATMVRIHFTSTDFARTVVAAEPDPMWETLLSLHMLQSRDGRRVFGPWRRALGGVPSESLREVLPFAPPRGYSPDFLTPAGAIGHVEEGIDVLASTPRSRLRGDLEVLGRDRRLPGWSSDLANGGTGALRRLTGALRDHHDRALAPHWDSIRRHVHADRALRARTLLQGGVDSLLSGLSPALDWQSPVLEMRSLLTDRDLHLDGRGLRLIPSFFCWRAPILLRDPSLQPVLVYPVDHDAVDADWLSGGRGRRGDEALGNLLGRTRAEVLCTVARHGHSTTQVARQVGVSMATASQHLSVLRENGLVATHRLGSSSHHTATPLGRGLCGG</sequence>
<dbReference type="Proteomes" id="UP001348641">
    <property type="component" value="Unassembled WGS sequence"/>
</dbReference>
<gene>
    <name evidence="5" type="ORF">Q8A49_06515</name>
</gene>
<dbReference type="InterPro" id="IPR011991">
    <property type="entry name" value="ArsR-like_HTH"/>
</dbReference>
<accession>A0ABU7KLG9</accession>
<dbReference type="InterPro" id="IPR036390">
    <property type="entry name" value="WH_DNA-bd_sf"/>
</dbReference>
<dbReference type="PANTHER" id="PTHR43132:SF8">
    <property type="entry name" value="HTH-TYPE TRANSCRIPTIONAL REGULATOR KMTR"/>
    <property type="match status" value="1"/>
</dbReference>
<dbReference type="SUPFAM" id="SSF46785">
    <property type="entry name" value="Winged helix' DNA-binding domain"/>
    <property type="match status" value="1"/>
</dbReference>
<dbReference type="EMBL" id="JAUUCC010000011">
    <property type="protein sequence ID" value="MEE2050145.1"/>
    <property type="molecule type" value="Genomic_DNA"/>
</dbReference>
<feature type="domain" description="HTH arsR-type" evidence="4">
    <location>
        <begin position="256"/>
        <end position="327"/>
    </location>
</feature>
<evidence type="ECO:0000259" key="4">
    <source>
        <dbReference type="SMART" id="SM00418"/>
    </source>
</evidence>
<dbReference type="InterPro" id="IPR001845">
    <property type="entry name" value="HTH_ArsR_DNA-bd_dom"/>
</dbReference>
<dbReference type="RefSeq" id="WP_330157387.1">
    <property type="nucleotide sequence ID" value="NZ_BAAAJA010000028.1"/>
</dbReference>
<evidence type="ECO:0000313" key="5">
    <source>
        <dbReference type="EMBL" id="MEE2050145.1"/>
    </source>
</evidence>
<proteinExistence type="predicted"/>
<evidence type="ECO:0000313" key="6">
    <source>
        <dbReference type="Proteomes" id="UP001348641"/>
    </source>
</evidence>
<dbReference type="InterPro" id="IPR051011">
    <property type="entry name" value="Metal_resp_trans_reg"/>
</dbReference>
<dbReference type="Pfam" id="PF12840">
    <property type="entry name" value="HTH_20"/>
    <property type="match status" value="1"/>
</dbReference>
<dbReference type="SMART" id="SM00418">
    <property type="entry name" value="HTH_ARSR"/>
    <property type="match status" value="1"/>
</dbReference>
<evidence type="ECO:0000256" key="3">
    <source>
        <dbReference type="ARBA" id="ARBA00023163"/>
    </source>
</evidence>
<dbReference type="Gene3D" id="1.10.10.10">
    <property type="entry name" value="Winged helix-like DNA-binding domain superfamily/Winged helix DNA-binding domain"/>
    <property type="match status" value="1"/>
</dbReference>
<organism evidence="5 6">
    <name type="scientific">Nocardiopsis tropica</name>
    <dbReference type="NCBI Taxonomy" id="109330"/>
    <lineage>
        <taxon>Bacteria</taxon>
        <taxon>Bacillati</taxon>
        <taxon>Actinomycetota</taxon>
        <taxon>Actinomycetes</taxon>
        <taxon>Streptosporangiales</taxon>
        <taxon>Nocardiopsidaceae</taxon>
        <taxon>Nocardiopsis</taxon>
    </lineage>
</organism>